<keyword evidence="1" id="KW-0812">Transmembrane</keyword>
<dbReference type="GeneID" id="68853782"/>
<organism evidence="2 3">
    <name type="scientific">Halapricum desulfuricans</name>
    <dbReference type="NCBI Taxonomy" id="2841257"/>
    <lineage>
        <taxon>Archaea</taxon>
        <taxon>Methanobacteriati</taxon>
        <taxon>Methanobacteriota</taxon>
        <taxon>Stenosarchaea group</taxon>
        <taxon>Halobacteria</taxon>
        <taxon>Halobacteriales</taxon>
        <taxon>Haloarculaceae</taxon>
        <taxon>Halapricum</taxon>
    </lineage>
</organism>
<evidence type="ECO:0000313" key="2">
    <source>
        <dbReference type="EMBL" id="QSG04482.1"/>
    </source>
</evidence>
<gene>
    <name evidence="2" type="ORF">HSR121_0121</name>
</gene>
<dbReference type="InterPro" id="IPR058307">
    <property type="entry name" value="DUF7994"/>
</dbReference>
<dbReference type="Proteomes" id="UP000663525">
    <property type="component" value="Chromosome"/>
</dbReference>
<keyword evidence="1" id="KW-1133">Transmembrane helix</keyword>
<dbReference type="EMBL" id="CP064787">
    <property type="protein sequence ID" value="QSG04482.1"/>
    <property type="molecule type" value="Genomic_DNA"/>
</dbReference>
<dbReference type="AlphaFoldDB" id="A0A897MV89"/>
<accession>A0A897MV89</accession>
<dbReference type="Pfam" id="PF25957">
    <property type="entry name" value="DUF7994"/>
    <property type="match status" value="1"/>
</dbReference>
<keyword evidence="1" id="KW-0472">Membrane</keyword>
<protein>
    <submittedName>
        <fullName evidence="2">Uncharacterized protein</fullName>
    </submittedName>
</protein>
<feature type="transmembrane region" description="Helical" evidence="1">
    <location>
        <begin position="60"/>
        <end position="83"/>
    </location>
</feature>
<sequence>MHRRSLTAVGGGTVLISLLLAASLLAGAGASAPVFAALALWALGGAGWIAAGEDLDVAGLAWYQLVGIGTALVGGGMAVLGAWTLSAGDSVLGGAQLALAAVFAIQARNHYRGGNITDVIDAG</sequence>
<reference evidence="2" key="1">
    <citation type="submission" date="2020-11" db="EMBL/GenBank/DDBJ databases">
        <title>Carbohydrate-dependent, anaerobic sulfur respiration: A novel catabolism in halophilic archaea.</title>
        <authorList>
            <person name="Sorokin D.Y."/>
            <person name="Messina E."/>
            <person name="Smedile F."/>
            <person name="La Cono V."/>
            <person name="Hallsworth J.E."/>
            <person name="Yakimov M.M."/>
        </authorList>
    </citation>
    <scope>NUCLEOTIDE SEQUENCE</scope>
    <source>
        <strain evidence="2">HSR12-1</strain>
    </source>
</reference>
<evidence type="ECO:0000256" key="1">
    <source>
        <dbReference type="SAM" id="Phobius"/>
    </source>
</evidence>
<dbReference type="RefSeq" id="WP_229113949.1">
    <property type="nucleotide sequence ID" value="NZ_CP064787.1"/>
</dbReference>
<proteinExistence type="predicted"/>
<evidence type="ECO:0000313" key="3">
    <source>
        <dbReference type="Proteomes" id="UP000663525"/>
    </source>
</evidence>
<name>A0A897MV89_9EURY</name>